<keyword evidence="3" id="KW-1185">Reference proteome</keyword>
<comment type="caution">
    <text evidence="2">The sequence shown here is derived from an EMBL/GenBank/DDBJ whole genome shotgun (WGS) entry which is preliminary data.</text>
</comment>
<dbReference type="AlphaFoldDB" id="A0A218ZBT0"/>
<feature type="compositionally biased region" description="Low complexity" evidence="1">
    <location>
        <begin position="21"/>
        <end position="32"/>
    </location>
</feature>
<dbReference type="InParanoid" id="A0A218ZBT0"/>
<gene>
    <name evidence="2" type="ORF">B2J93_6375</name>
</gene>
<sequence length="107" mass="10870">MAAASQPHGGGESTMTSRRMPLSSHLVSSHALPPLPLPSRHPAGSAGENGETSHPKPVSSFAVYVLVASSAWVPRTRLDLPGARVVRGSRTGTGTGAGAVKDLPPEG</sequence>
<dbReference type="Proteomes" id="UP000242519">
    <property type="component" value="Unassembled WGS sequence"/>
</dbReference>
<evidence type="ECO:0000313" key="3">
    <source>
        <dbReference type="Proteomes" id="UP000242519"/>
    </source>
</evidence>
<dbReference type="EMBL" id="MZNU01000070">
    <property type="protein sequence ID" value="OWP05468.1"/>
    <property type="molecule type" value="Genomic_DNA"/>
</dbReference>
<organism evidence="2 3">
    <name type="scientific">Diplocarpon coronariae</name>
    <dbReference type="NCBI Taxonomy" id="2795749"/>
    <lineage>
        <taxon>Eukaryota</taxon>
        <taxon>Fungi</taxon>
        <taxon>Dikarya</taxon>
        <taxon>Ascomycota</taxon>
        <taxon>Pezizomycotina</taxon>
        <taxon>Leotiomycetes</taxon>
        <taxon>Helotiales</taxon>
        <taxon>Drepanopezizaceae</taxon>
        <taxon>Diplocarpon</taxon>
    </lineage>
</organism>
<feature type="region of interest" description="Disordered" evidence="1">
    <location>
        <begin position="86"/>
        <end position="107"/>
    </location>
</feature>
<evidence type="ECO:0000256" key="1">
    <source>
        <dbReference type="SAM" id="MobiDB-lite"/>
    </source>
</evidence>
<proteinExistence type="predicted"/>
<feature type="region of interest" description="Disordered" evidence="1">
    <location>
        <begin position="1"/>
        <end position="56"/>
    </location>
</feature>
<name>A0A218ZBT0_9HELO</name>
<accession>A0A218ZBT0</accession>
<reference evidence="2 3" key="1">
    <citation type="submission" date="2017-04" db="EMBL/GenBank/DDBJ databases">
        <title>Draft genome sequence of Marssonina coronaria NL1: causal agent of apple blotch.</title>
        <authorList>
            <person name="Cheng Q."/>
        </authorList>
    </citation>
    <scope>NUCLEOTIDE SEQUENCE [LARGE SCALE GENOMIC DNA]</scope>
    <source>
        <strain evidence="2 3">NL1</strain>
    </source>
</reference>
<evidence type="ECO:0000313" key="2">
    <source>
        <dbReference type="EMBL" id="OWP05468.1"/>
    </source>
</evidence>
<protein>
    <submittedName>
        <fullName evidence="2">Uncharacterized protein</fullName>
    </submittedName>
</protein>